<keyword evidence="2" id="KW-1185">Reference proteome</keyword>
<evidence type="ECO:0000313" key="1">
    <source>
        <dbReference type="EMBL" id="ACN98311.1"/>
    </source>
</evidence>
<name>C1DVF4_SULAA</name>
<reference evidence="1 2" key="1">
    <citation type="journal article" date="2009" name="J. Bacteriol.">
        <title>Complete and draft genome sequences of six members of the Aquificales.</title>
        <authorList>
            <person name="Reysenbach A.L."/>
            <person name="Hamamura N."/>
            <person name="Podar M."/>
            <person name="Griffiths E."/>
            <person name="Ferreira S."/>
            <person name="Hochstein R."/>
            <person name="Heidelberg J."/>
            <person name="Johnson J."/>
            <person name="Mead D."/>
            <person name="Pohorille A."/>
            <person name="Sarmiento M."/>
            <person name="Schweighofer K."/>
            <person name="Seshadri R."/>
            <person name="Voytek M.A."/>
        </authorList>
    </citation>
    <scope>NUCLEOTIDE SEQUENCE [LARGE SCALE GENOMIC DNA]</scope>
    <source>
        <strain evidence="2">Az-Fu1 / DSM 15241 / OCM 825</strain>
    </source>
</reference>
<dbReference type="HOGENOM" id="CLU_2810885_0_0_0"/>
<dbReference type="RefSeq" id="WP_012673636.1">
    <property type="nucleotide sequence ID" value="NC_012438.1"/>
</dbReference>
<dbReference type="EMBL" id="CP001229">
    <property type="protein sequence ID" value="ACN98311.1"/>
    <property type="molecule type" value="Genomic_DNA"/>
</dbReference>
<dbReference type="KEGG" id="saf:SULAZ_1119"/>
<accession>C1DVF4</accession>
<organism evidence="1 2">
    <name type="scientific">Sulfurihydrogenibium azorense (strain DSM 15241 / OCM 825 / Az-Fu1)</name>
    <dbReference type="NCBI Taxonomy" id="204536"/>
    <lineage>
        <taxon>Bacteria</taxon>
        <taxon>Pseudomonadati</taxon>
        <taxon>Aquificota</taxon>
        <taxon>Aquificia</taxon>
        <taxon>Aquificales</taxon>
        <taxon>Hydrogenothermaceae</taxon>
        <taxon>Sulfurihydrogenibium</taxon>
    </lineage>
</organism>
<protein>
    <submittedName>
        <fullName evidence="1">Uncharacterized protein</fullName>
    </submittedName>
</protein>
<dbReference type="STRING" id="204536.SULAZ_1119"/>
<sequence>MFQEIDDNMYILLNNVAGVKLIEENGKYHWLFYTNYPQPLKSKPFNTKEEAVVWFKNLKYNFYRSKE</sequence>
<evidence type="ECO:0000313" key="2">
    <source>
        <dbReference type="Proteomes" id="UP000001369"/>
    </source>
</evidence>
<dbReference type="AlphaFoldDB" id="C1DVF4"/>
<proteinExistence type="predicted"/>
<gene>
    <name evidence="1" type="ordered locus">SULAZ_1119</name>
</gene>
<dbReference type="OrthoDB" id="15221at2"/>
<dbReference type="Proteomes" id="UP000001369">
    <property type="component" value="Chromosome"/>
</dbReference>